<keyword evidence="6" id="KW-0408">Iron</keyword>
<evidence type="ECO:0000256" key="2">
    <source>
        <dbReference type="ARBA" id="ARBA00022660"/>
    </source>
</evidence>
<feature type="transmembrane region" description="Helical" evidence="7">
    <location>
        <begin position="91"/>
        <end position="115"/>
    </location>
</feature>
<feature type="transmembrane region" description="Helical" evidence="7">
    <location>
        <begin position="127"/>
        <end position="155"/>
    </location>
</feature>
<feature type="transmembrane region" description="Helical" evidence="7">
    <location>
        <begin position="400"/>
        <end position="426"/>
    </location>
</feature>
<dbReference type="PRINTS" id="PR01165">
    <property type="entry name" value="CYCOXIDASEI"/>
</dbReference>
<comment type="caution">
    <text evidence="9">The sequence shown here is derived from an EMBL/GenBank/DDBJ whole genome shotgun (WGS) entry which is preliminary data.</text>
</comment>
<sequence length="578" mass="64124">MTHPPRVVPIPSSAPHAAHEEHGFWRTYVFTIDHKTIAKQYLFLGLVMAFVGSYLAYVMRWQLAFPDTSIPGFGFVGPETYNALITNHGTIMVFFVAMPILLGAFGNFLIPLMIGARDMAFPRLNMLSFWILAVAALVILASFFVPAGGAAAGWTGYAPLSARAEYTGVNWGINLWLLAHALEFASFLMGGINFLTTAITMRAPGMTFFRLPLVIWMLLTASIIFLLSVGPLIAAAVMLLMDRLLDTSFFVPEGGGDPLLWEHLFWFFGHPEVYVLLLPGLGAVLEVLAVFSRKPIFGYRWIIYATIATGFLSMIVWAHHMFVSGMDPRLVMPFSISTILISVPIALIVFAMILTLWKGSIRLTTPMLWALGFVVMFIFGGLTGIVLGSAPVNIQVHGTYFVVAHFHTVLLSVVIFGGFTGLYFWFPKMFGRMMNEPMGKLHFLLTLIFFNLTFFPMHAVGLAGMPRRIANPLQYESLTAIQPWNVYITIGAIGLIVAQLPFLMNFVWSILAGKKAEPNPWEAATLEWTAPSPPPHGNWGETIPTVYRGPYEYSPPGVREDYLPQDRALAASSAQKKR</sequence>
<feature type="transmembrane region" description="Helical" evidence="7">
    <location>
        <begin position="441"/>
        <end position="464"/>
    </location>
</feature>
<reference evidence="9 10" key="1">
    <citation type="journal article" date="2021" name="bioRxiv">
        <title>Unraveling nitrogen, sulfur and carbon metabolic pathways and microbial community transcriptional responses to substrate deprivation and toxicity stresses in a bioreactor mimicking anoxic brackish coastal sediment conditions.</title>
        <authorList>
            <person name="Martins P.D."/>
            <person name="Echeveste M.J."/>
            <person name="Arshad A."/>
            <person name="Kurth J."/>
            <person name="Ouboter H."/>
            <person name="Jetten M.S.M."/>
            <person name="Welte C.U."/>
        </authorList>
    </citation>
    <scope>NUCLEOTIDE SEQUENCE [LARGE SCALE GENOMIC DNA]</scope>
    <source>
        <strain evidence="9">MAG_38</strain>
    </source>
</reference>
<evidence type="ECO:0000256" key="6">
    <source>
        <dbReference type="RuleBase" id="RU000370"/>
    </source>
</evidence>
<dbReference type="InterPro" id="IPR023616">
    <property type="entry name" value="Cyt_c_oxase-like_su1_dom"/>
</dbReference>
<feature type="transmembrane region" description="Helical" evidence="7">
    <location>
        <begin position="484"/>
        <end position="508"/>
    </location>
</feature>
<gene>
    <name evidence="9" type="ORF">K8G79_10100</name>
</gene>
<dbReference type="GO" id="GO:0004129">
    <property type="term" value="F:cytochrome-c oxidase activity"/>
    <property type="evidence" value="ECO:0007669"/>
    <property type="project" value="InterPro"/>
</dbReference>
<feature type="transmembrane region" description="Helical" evidence="7">
    <location>
        <begin position="334"/>
        <end position="356"/>
    </location>
</feature>
<evidence type="ECO:0000256" key="5">
    <source>
        <dbReference type="ARBA" id="ARBA00023136"/>
    </source>
</evidence>
<feature type="transmembrane region" description="Helical" evidence="7">
    <location>
        <begin position="213"/>
        <end position="241"/>
    </location>
</feature>
<dbReference type="PANTHER" id="PTHR10422">
    <property type="entry name" value="CYTOCHROME C OXIDASE SUBUNIT 1"/>
    <property type="match status" value="1"/>
</dbReference>
<dbReference type="SUPFAM" id="SSF81442">
    <property type="entry name" value="Cytochrome c oxidase subunit I-like"/>
    <property type="match status" value="1"/>
</dbReference>
<evidence type="ECO:0000256" key="4">
    <source>
        <dbReference type="ARBA" id="ARBA00022989"/>
    </source>
</evidence>
<keyword evidence="2 6" id="KW-0679">Respiratory chain</keyword>
<dbReference type="PROSITE" id="PS00077">
    <property type="entry name" value="COX1_CUB"/>
    <property type="match status" value="1"/>
</dbReference>
<dbReference type="InterPro" id="IPR036927">
    <property type="entry name" value="Cyt_c_oxase-like_su1_sf"/>
</dbReference>
<comment type="similarity">
    <text evidence="6">Belongs to the heme-copper respiratory oxidase family.</text>
</comment>
<comment type="subcellular location">
    <subcellularLocation>
        <location evidence="1">Membrane</location>
        <topology evidence="1">Multi-pass membrane protein</topology>
    </subcellularLocation>
</comment>
<evidence type="ECO:0000313" key="10">
    <source>
        <dbReference type="Proteomes" id="UP001197609"/>
    </source>
</evidence>
<protein>
    <submittedName>
        <fullName evidence="9">Cbb3-type cytochrome c oxidase subunit I</fullName>
    </submittedName>
</protein>
<evidence type="ECO:0000256" key="3">
    <source>
        <dbReference type="ARBA" id="ARBA00022692"/>
    </source>
</evidence>
<evidence type="ECO:0000313" key="9">
    <source>
        <dbReference type="EMBL" id="MBZ0160468.1"/>
    </source>
</evidence>
<dbReference type="Pfam" id="PF00115">
    <property type="entry name" value="COX1"/>
    <property type="match status" value="1"/>
</dbReference>
<dbReference type="EMBL" id="JAIOIU010000126">
    <property type="protein sequence ID" value="MBZ0160468.1"/>
    <property type="molecule type" value="Genomic_DNA"/>
</dbReference>
<keyword evidence="6" id="KW-0813">Transport</keyword>
<dbReference type="GO" id="GO:0020037">
    <property type="term" value="F:heme binding"/>
    <property type="evidence" value="ECO:0007669"/>
    <property type="project" value="InterPro"/>
</dbReference>
<organism evidence="9 10">
    <name type="scientific">Candidatus Methylomirabilis tolerans</name>
    <dbReference type="NCBI Taxonomy" id="3123416"/>
    <lineage>
        <taxon>Bacteria</taxon>
        <taxon>Candidatus Methylomirabilota</taxon>
        <taxon>Candidatus Methylomirabilia</taxon>
        <taxon>Candidatus Methylomirabilales</taxon>
        <taxon>Candidatus Methylomirabilaceae</taxon>
        <taxon>Candidatus Methylomirabilis</taxon>
    </lineage>
</organism>
<dbReference type="GO" id="GO:0015990">
    <property type="term" value="P:electron transport coupled proton transport"/>
    <property type="evidence" value="ECO:0007669"/>
    <property type="project" value="TreeGrafter"/>
</dbReference>
<keyword evidence="5 7" id="KW-0472">Membrane</keyword>
<dbReference type="GO" id="GO:0009060">
    <property type="term" value="P:aerobic respiration"/>
    <property type="evidence" value="ECO:0007669"/>
    <property type="project" value="InterPro"/>
</dbReference>
<keyword evidence="6" id="KW-0249">Electron transport</keyword>
<keyword evidence="6" id="KW-0479">Metal-binding</keyword>
<dbReference type="GO" id="GO:0016020">
    <property type="term" value="C:membrane"/>
    <property type="evidence" value="ECO:0007669"/>
    <property type="project" value="UniProtKB-SubCell"/>
</dbReference>
<feature type="domain" description="Cytochrome oxidase subunit I profile" evidence="8">
    <location>
        <begin position="19"/>
        <end position="547"/>
    </location>
</feature>
<dbReference type="PANTHER" id="PTHR10422:SF18">
    <property type="entry name" value="CYTOCHROME C OXIDASE SUBUNIT 1"/>
    <property type="match status" value="1"/>
</dbReference>
<proteinExistence type="inferred from homology"/>
<feature type="transmembrane region" description="Helical" evidence="7">
    <location>
        <begin position="273"/>
        <end position="291"/>
    </location>
</feature>
<dbReference type="GO" id="GO:0022904">
    <property type="term" value="P:respiratory electron transport chain"/>
    <property type="evidence" value="ECO:0007669"/>
    <property type="project" value="TreeGrafter"/>
</dbReference>
<feature type="transmembrane region" description="Helical" evidence="7">
    <location>
        <begin position="41"/>
        <end position="59"/>
    </location>
</feature>
<evidence type="ECO:0000259" key="8">
    <source>
        <dbReference type="PROSITE" id="PS50855"/>
    </source>
</evidence>
<accession>A0AAJ1EIN2</accession>
<dbReference type="Gene3D" id="1.20.210.10">
    <property type="entry name" value="Cytochrome c oxidase-like, subunit I domain"/>
    <property type="match status" value="1"/>
</dbReference>
<evidence type="ECO:0000256" key="7">
    <source>
        <dbReference type="SAM" id="Phobius"/>
    </source>
</evidence>
<dbReference type="Proteomes" id="UP001197609">
    <property type="component" value="Unassembled WGS sequence"/>
</dbReference>
<dbReference type="AlphaFoldDB" id="A0AAJ1EIN2"/>
<keyword evidence="4 7" id="KW-1133">Transmembrane helix</keyword>
<dbReference type="InterPro" id="IPR023615">
    <property type="entry name" value="Cyt_c_Oxase_su1_BS"/>
</dbReference>
<keyword evidence="6" id="KW-0349">Heme</keyword>
<feature type="transmembrane region" description="Helical" evidence="7">
    <location>
        <begin position="368"/>
        <end position="388"/>
    </location>
</feature>
<feature type="transmembrane region" description="Helical" evidence="7">
    <location>
        <begin position="303"/>
        <end position="322"/>
    </location>
</feature>
<evidence type="ECO:0000256" key="1">
    <source>
        <dbReference type="ARBA" id="ARBA00004141"/>
    </source>
</evidence>
<feature type="transmembrane region" description="Helical" evidence="7">
    <location>
        <begin position="175"/>
        <end position="201"/>
    </location>
</feature>
<dbReference type="PROSITE" id="PS50855">
    <property type="entry name" value="COX1"/>
    <property type="match status" value="1"/>
</dbReference>
<name>A0AAJ1EIN2_9BACT</name>
<keyword evidence="3 6" id="KW-0812">Transmembrane</keyword>
<dbReference type="InterPro" id="IPR000883">
    <property type="entry name" value="Cyt_C_Oxase_1"/>
</dbReference>